<dbReference type="PANTHER" id="PTHR48016">
    <property type="entry name" value="MAP KINASE KINASE KINASE SSK2-RELATED-RELATED"/>
    <property type="match status" value="1"/>
</dbReference>
<dbReference type="PANTHER" id="PTHR48016:SF56">
    <property type="entry name" value="MAPKK KINASE"/>
    <property type="match status" value="1"/>
</dbReference>
<dbReference type="VEuPathDB" id="TriTrypDB:BCY84_19415"/>
<keyword evidence="6" id="KW-0472">Membrane</keyword>
<dbReference type="InterPro" id="IPR000719">
    <property type="entry name" value="Prot_kinase_dom"/>
</dbReference>
<organism evidence="8">
    <name type="scientific">Trypanosoma cruzi</name>
    <dbReference type="NCBI Taxonomy" id="5693"/>
    <lineage>
        <taxon>Eukaryota</taxon>
        <taxon>Discoba</taxon>
        <taxon>Euglenozoa</taxon>
        <taxon>Kinetoplastea</taxon>
        <taxon>Metakinetoplastina</taxon>
        <taxon>Trypanosomatida</taxon>
        <taxon>Trypanosomatidae</taxon>
        <taxon>Trypanosoma</taxon>
        <taxon>Schizotrypanum</taxon>
    </lineage>
</organism>
<dbReference type="GeneID" id="3553710"/>
<dbReference type="PROSITE" id="PS50011">
    <property type="entry name" value="PROTEIN_KINASE_DOM"/>
    <property type="match status" value="1"/>
</dbReference>
<dbReference type="SMART" id="SM00220">
    <property type="entry name" value="S_TKc"/>
    <property type="match status" value="1"/>
</dbReference>
<dbReference type="VEuPathDB" id="TriTrypDB:TcBrA4_0067460"/>
<keyword evidence="6" id="KW-1133">Transmembrane helix</keyword>
<evidence type="ECO:0000259" key="7">
    <source>
        <dbReference type="PROSITE" id="PS50011"/>
    </source>
</evidence>
<evidence type="ECO:0000256" key="4">
    <source>
        <dbReference type="ARBA" id="ARBA00022840"/>
    </source>
</evidence>
<dbReference type="VEuPathDB" id="TriTrypDB:ECC02_002456"/>
<dbReference type="SUPFAM" id="SSF56112">
    <property type="entry name" value="Protein kinase-like (PK-like)"/>
    <property type="match status" value="1"/>
</dbReference>
<feature type="transmembrane region" description="Helical" evidence="6">
    <location>
        <begin position="26"/>
        <end position="45"/>
    </location>
</feature>
<dbReference type="VEuPathDB" id="TriTrypDB:TcG_02369"/>
<dbReference type="VEuPathDB" id="TriTrypDB:TCDM_05014"/>
<feature type="compositionally biased region" description="Basic and acidic residues" evidence="5">
    <location>
        <begin position="209"/>
        <end position="230"/>
    </location>
</feature>
<dbReference type="VEuPathDB" id="TriTrypDB:C4B63_41g213"/>
<keyword evidence="3 8" id="KW-0418">Kinase</keyword>
<dbReference type="VEuPathDB" id="TriTrypDB:TcCLB.510889.30"/>
<evidence type="ECO:0000256" key="2">
    <source>
        <dbReference type="ARBA" id="ARBA00022741"/>
    </source>
</evidence>
<dbReference type="Gene3D" id="1.10.510.10">
    <property type="entry name" value="Transferase(Phosphotransferase) domain 1"/>
    <property type="match status" value="1"/>
</dbReference>
<feature type="region of interest" description="Disordered" evidence="5">
    <location>
        <begin position="186"/>
        <end position="244"/>
    </location>
</feature>
<dbReference type="Pfam" id="PF00069">
    <property type="entry name" value="Pkinase"/>
    <property type="match status" value="1"/>
</dbReference>
<dbReference type="RefSeq" id="XP_820871.1">
    <property type="nucleotide sequence ID" value="XM_815778.1"/>
</dbReference>
<evidence type="ECO:0000256" key="6">
    <source>
        <dbReference type="SAM" id="Phobius"/>
    </source>
</evidence>
<dbReference type="VEuPathDB" id="TriTrypDB:C3747_50g123"/>
<keyword evidence="1" id="KW-0808">Transferase</keyword>
<evidence type="ECO:0000256" key="3">
    <source>
        <dbReference type="ARBA" id="ARBA00022777"/>
    </source>
</evidence>
<dbReference type="VEuPathDB" id="TriTrypDB:TcCL_ESM11999"/>
<evidence type="ECO:0000313" key="8">
    <source>
        <dbReference type="EMBL" id="AAC08005.1"/>
    </source>
</evidence>
<reference evidence="8" key="1">
    <citation type="submission" date="1998-03" db="EMBL/GenBank/DDBJ databases">
        <title>Large scale sequencing in chromosome 3 of T. cruzi.</title>
        <authorList>
            <person name="Andersson B."/>
            <person name="Aslund L."/>
            <person name="Pettersson U."/>
        </authorList>
    </citation>
    <scope>NUCLEOTIDE SEQUENCE</scope>
    <source>
        <strain evidence="8">CL Brener</strain>
    </source>
</reference>
<feature type="transmembrane region" description="Helical" evidence="6">
    <location>
        <begin position="52"/>
        <end position="69"/>
    </location>
</feature>
<evidence type="ECO:0000313" key="9">
    <source>
        <dbReference type="EMBL" id="AAF98136.1"/>
    </source>
</evidence>
<sequence length="561" mass="61607">MLSLLFSFFSPSPSVRIGGVGGGGRSHVTVIVVVAAFLVLFWLLFCCHLCAFFLLSFFFFVSFFSLDAFPLPPLPISLCFLVELCACACISETFRALSMSDVFYLNIPRGRVPRGASGAASAAPTVSLHDPLSRAVSPASSNARWGVVPMVVGVLSVGCALSLAVRLWQYRQQCLSSIISGGGRVLRGEGGKPQLRRRPRRCSSLLNNARRDDTPLPQKEPVRLTTDERIPSPTAHLPEANDGCCDDDNRRNGLEWHSLDHQGEAGDEDFDTRTSSLNSPLVFVTTTGERYKRVSQLGRGGCGLVYKCFNLNTGQVVAVKEVRLEESTDGDRAEEMRSEFELLSRVSHPNIIRVIGCHVGKKHARLFLEWAAGGSLCDVMKAIDRSFASGLHEDLVQSYVRQILEALQCLHEHGIIHRDLKPQNLLIDHAGRLRVTDFGLSRLVAEGASAVETVVAGTPRYLAPEAISAGRFSCGSDLWAVGATMSELFTGRPPWSHLGVQQLPSLLYHIANNPEDHPVIPTHISKEAREFMAQCFRPEPGDRGTAAILLQHPFLTRERRE</sequence>
<dbReference type="EMBL" id="AF242860">
    <property type="protein sequence ID" value="AAF98136.1"/>
    <property type="molecule type" value="Genomic_DNA"/>
</dbReference>
<dbReference type="OrthoDB" id="8693905at2759"/>
<reference evidence="9" key="2">
    <citation type="submission" date="2000-03" db="EMBL/GenBank/DDBJ databases">
        <authorList>
            <person name="Andersson B."/>
        </authorList>
    </citation>
    <scope>NUCLEOTIDE SEQUENCE</scope>
</reference>
<dbReference type="GO" id="GO:0004672">
    <property type="term" value="F:protein kinase activity"/>
    <property type="evidence" value="ECO:0007669"/>
    <property type="project" value="InterPro"/>
</dbReference>
<accession>O61087</accession>
<evidence type="ECO:0000256" key="5">
    <source>
        <dbReference type="SAM" id="MobiDB-lite"/>
    </source>
</evidence>
<dbReference type="PROSITE" id="PS00108">
    <property type="entry name" value="PROTEIN_KINASE_ST"/>
    <property type="match status" value="1"/>
</dbReference>
<dbReference type="InterPro" id="IPR050538">
    <property type="entry name" value="MAP_kinase_kinase_kinase"/>
</dbReference>
<dbReference type="InterPro" id="IPR011009">
    <property type="entry name" value="Kinase-like_dom_sf"/>
</dbReference>
<keyword evidence="6" id="KW-0812">Transmembrane</keyword>
<dbReference type="CDD" id="cd06606">
    <property type="entry name" value="STKc_MAPKKK"/>
    <property type="match status" value="1"/>
</dbReference>
<keyword evidence="4" id="KW-0067">ATP-binding</keyword>
<dbReference type="VEuPathDB" id="TriTrypDB:Tc_MARK_5682"/>
<dbReference type="VEuPathDB" id="TriTrypDB:TcCLB.506529.340"/>
<dbReference type="VEuPathDB" id="TriTrypDB:TCSYLVIO_006928"/>
<dbReference type="KEGG" id="tcr:510889.30"/>
<name>O61087_TRYCR</name>
<dbReference type="SMR" id="O61087"/>
<dbReference type="GO" id="GO:0005524">
    <property type="term" value="F:ATP binding"/>
    <property type="evidence" value="ECO:0007669"/>
    <property type="project" value="UniProtKB-KW"/>
</dbReference>
<keyword evidence="2" id="KW-0547">Nucleotide-binding</keyword>
<dbReference type="OMA" id="LQCLHEH"/>
<dbReference type="EMBL" id="AF052427">
    <property type="protein sequence ID" value="AAC08005.1"/>
    <property type="molecule type" value="Genomic_DNA"/>
</dbReference>
<feature type="domain" description="Protein kinase" evidence="7">
    <location>
        <begin position="291"/>
        <end position="555"/>
    </location>
</feature>
<protein>
    <submittedName>
        <fullName evidence="8">NPK-1 protein kinase homolog</fullName>
    </submittedName>
    <submittedName>
        <fullName evidence="9">NPK-1 protein kinase-like protein</fullName>
    </submittedName>
</protein>
<dbReference type="AlphaFoldDB" id="O61087"/>
<dbReference type="VEuPathDB" id="TriTrypDB:TcYC6_0048100"/>
<proteinExistence type="predicted"/>
<evidence type="ECO:0000256" key="1">
    <source>
        <dbReference type="ARBA" id="ARBA00022679"/>
    </source>
</evidence>
<dbReference type="InterPro" id="IPR008271">
    <property type="entry name" value="Ser/Thr_kinase_AS"/>
</dbReference>